<gene>
    <name evidence="13" type="primary">LOC103508963</name>
</gene>
<name>A0A3Q0ISH6_DIACI</name>
<evidence type="ECO:0000256" key="4">
    <source>
        <dbReference type="ARBA" id="ARBA00022771"/>
    </source>
</evidence>
<reference evidence="13" key="1">
    <citation type="submission" date="2025-08" db="UniProtKB">
        <authorList>
            <consortium name="RefSeq"/>
        </authorList>
    </citation>
    <scope>IDENTIFICATION</scope>
</reference>
<keyword evidence="8" id="KW-0804">Transcription</keyword>
<feature type="domain" description="C2H2-type" evidence="11">
    <location>
        <begin position="445"/>
        <end position="473"/>
    </location>
</feature>
<feature type="domain" description="C2H2-type" evidence="11">
    <location>
        <begin position="576"/>
        <end position="603"/>
    </location>
</feature>
<evidence type="ECO:0000313" key="12">
    <source>
        <dbReference type="Proteomes" id="UP000079169"/>
    </source>
</evidence>
<dbReference type="Proteomes" id="UP000079169">
    <property type="component" value="Unplaced"/>
</dbReference>
<evidence type="ECO:0000313" key="13">
    <source>
        <dbReference type="RefSeq" id="XP_026679227.1"/>
    </source>
</evidence>
<feature type="domain" description="C2H2-type" evidence="11">
    <location>
        <begin position="548"/>
        <end position="575"/>
    </location>
</feature>
<dbReference type="AlphaFoldDB" id="A0A3Q0ISH6"/>
<sequence>MVAQTGRGTFICWYCNEGLQDKRQLEIHIKIEHGQLVYGQSEWYGCKLCYNALYCRRQDIIKHMRNAHQYDIIQAQDYLIQSTQEIDLPCEMCGELNLFSKYCKEHGIVCEESDTYKKKTHSCIYCEESFSDSKFLDAHVNIEHGKRVHGDDEFECYQCNQCGVELYLGREAFLNHMRHIHSDDTTHDMLDNYVVKHVADITTPCILCKDPSLFSMFCVKHDARISIHHCDSHNDRHHKCTLCDAVFTNCENVWKHKFLVHSDENLACNLCEEEDPITIKSPSALMKHWRQWHWRLQEHEEHLNKSTIIVDGVVKFQCPHCNINHDDLVSLKQHIVEAHVPSISCSHCEMKFKNLKDFKEHMTSVHLNKRNLRDDTMYCELTEEEITLNIDDMHAPNRTVESDREKYKLVEGDQVRYKCSDCDKTYTRFYELKCHLMVHRGERTMSCTMCDKSFYQVSRLTEHYKRSHRMKVTRVNQLKKKSEICIEGETKYKCPLCPSITSRYDSLQQHMRLHTGEKPFSCQVCGKSFAAREHLKRHFNNIHMKVGYQCNVCGRVLTDSSNLKVHMRNHTGEKKYVCEICGKGFTQWASHYYHKFTHSEERSFKCSYCAMTFRCPRTLTEHKKTHVLSDVKHVCNTCGNEYNTRKNLLSHMKIHSTGRPHQCDVCNAKFKLRKYLVQHLKTHKGLPKLDPIENL</sequence>
<dbReference type="FunFam" id="3.30.160.60:FF:000325">
    <property type="entry name" value="ZFP90 zinc finger protein"/>
    <property type="match status" value="1"/>
</dbReference>
<feature type="domain" description="C2H2-type" evidence="11">
    <location>
        <begin position="492"/>
        <end position="519"/>
    </location>
</feature>
<dbReference type="STRING" id="121845.A0A3Q0ISH6"/>
<dbReference type="SUPFAM" id="SSF57667">
    <property type="entry name" value="beta-beta-alpha zinc fingers"/>
    <property type="match status" value="5"/>
</dbReference>
<dbReference type="OrthoDB" id="8187497at2759"/>
<keyword evidence="2" id="KW-0479">Metal-binding</keyword>
<feature type="domain" description="C2H2-type" evidence="11">
    <location>
        <begin position="604"/>
        <end position="626"/>
    </location>
</feature>
<dbReference type="GO" id="GO:0005634">
    <property type="term" value="C:nucleus"/>
    <property type="evidence" value="ECO:0007669"/>
    <property type="project" value="UniProtKB-SubCell"/>
</dbReference>
<feature type="domain" description="C2H2-type" evidence="11">
    <location>
        <begin position="343"/>
        <end position="371"/>
    </location>
</feature>
<dbReference type="Gene3D" id="3.30.160.60">
    <property type="entry name" value="Classic Zinc Finger"/>
    <property type="match status" value="11"/>
</dbReference>
<dbReference type="PaxDb" id="121845-A0A3Q0ISH6"/>
<dbReference type="InterPro" id="IPR013087">
    <property type="entry name" value="Znf_C2H2_type"/>
</dbReference>
<dbReference type="Pfam" id="PF00096">
    <property type="entry name" value="zf-C2H2"/>
    <property type="match status" value="5"/>
</dbReference>
<dbReference type="FunFam" id="3.30.160.60:FF:002343">
    <property type="entry name" value="Zinc finger protein 33A"/>
    <property type="match status" value="1"/>
</dbReference>
<evidence type="ECO:0000256" key="8">
    <source>
        <dbReference type="ARBA" id="ARBA00023163"/>
    </source>
</evidence>
<dbReference type="PANTHER" id="PTHR24408">
    <property type="entry name" value="ZINC FINGER PROTEIN"/>
    <property type="match status" value="1"/>
</dbReference>
<keyword evidence="9" id="KW-0539">Nucleus</keyword>
<evidence type="ECO:0000256" key="1">
    <source>
        <dbReference type="ARBA" id="ARBA00004123"/>
    </source>
</evidence>
<feature type="domain" description="C2H2-type" evidence="11">
    <location>
        <begin position="417"/>
        <end position="444"/>
    </location>
</feature>
<organism evidence="12 13">
    <name type="scientific">Diaphorina citri</name>
    <name type="common">Asian citrus psyllid</name>
    <dbReference type="NCBI Taxonomy" id="121845"/>
    <lineage>
        <taxon>Eukaryota</taxon>
        <taxon>Metazoa</taxon>
        <taxon>Ecdysozoa</taxon>
        <taxon>Arthropoda</taxon>
        <taxon>Hexapoda</taxon>
        <taxon>Insecta</taxon>
        <taxon>Pterygota</taxon>
        <taxon>Neoptera</taxon>
        <taxon>Paraneoptera</taxon>
        <taxon>Hemiptera</taxon>
        <taxon>Sternorrhyncha</taxon>
        <taxon>Psylloidea</taxon>
        <taxon>Psyllidae</taxon>
        <taxon>Diaphorininae</taxon>
        <taxon>Diaphorina</taxon>
    </lineage>
</organism>
<feature type="domain" description="C2H2-type" evidence="11">
    <location>
        <begin position="520"/>
        <end position="543"/>
    </location>
</feature>
<keyword evidence="7" id="KW-0238">DNA-binding</keyword>
<keyword evidence="5" id="KW-0862">Zinc</keyword>
<dbReference type="PANTHER" id="PTHR24408:SF58">
    <property type="entry name" value="TRANSCRIPTION FACTOR (TFIIIA), PUTATIVE (AFU_ORTHOLOGUE AFUA_1G05150)-RELATED"/>
    <property type="match status" value="1"/>
</dbReference>
<evidence type="ECO:0000256" key="10">
    <source>
        <dbReference type="PROSITE-ProRule" id="PRU00042"/>
    </source>
</evidence>
<dbReference type="GO" id="GO:0043565">
    <property type="term" value="F:sequence-specific DNA binding"/>
    <property type="evidence" value="ECO:0007669"/>
    <property type="project" value="TreeGrafter"/>
</dbReference>
<feature type="domain" description="C2H2-type" evidence="11">
    <location>
        <begin position="661"/>
        <end position="688"/>
    </location>
</feature>
<keyword evidence="6" id="KW-0805">Transcription regulation</keyword>
<dbReference type="RefSeq" id="XP_026679227.1">
    <property type="nucleotide sequence ID" value="XM_026823426.1"/>
</dbReference>
<accession>A0A3Q0ISH6</accession>
<feature type="domain" description="C2H2-type" evidence="11">
    <location>
        <begin position="633"/>
        <end position="660"/>
    </location>
</feature>
<keyword evidence="4 10" id="KW-0863">Zinc-finger</keyword>
<evidence type="ECO:0000259" key="11">
    <source>
        <dbReference type="PROSITE" id="PS50157"/>
    </source>
</evidence>
<comment type="subcellular location">
    <subcellularLocation>
        <location evidence="1">Nucleus</location>
    </subcellularLocation>
</comment>
<evidence type="ECO:0000256" key="3">
    <source>
        <dbReference type="ARBA" id="ARBA00022737"/>
    </source>
</evidence>
<feature type="domain" description="C2H2-type" evidence="11">
    <location>
        <begin position="238"/>
        <end position="266"/>
    </location>
</feature>
<evidence type="ECO:0000256" key="5">
    <source>
        <dbReference type="ARBA" id="ARBA00022833"/>
    </source>
</evidence>
<evidence type="ECO:0000256" key="9">
    <source>
        <dbReference type="ARBA" id="ARBA00023242"/>
    </source>
</evidence>
<dbReference type="GO" id="GO:0008270">
    <property type="term" value="F:zinc ion binding"/>
    <property type="evidence" value="ECO:0007669"/>
    <property type="project" value="UniProtKB-KW"/>
</dbReference>
<keyword evidence="12" id="KW-1185">Reference proteome</keyword>
<keyword evidence="3" id="KW-0677">Repeat</keyword>
<dbReference type="PROSITE" id="PS50157">
    <property type="entry name" value="ZINC_FINGER_C2H2_2"/>
    <property type="match status" value="11"/>
</dbReference>
<evidence type="ECO:0000256" key="7">
    <source>
        <dbReference type="ARBA" id="ARBA00023125"/>
    </source>
</evidence>
<dbReference type="KEGG" id="dci:103508963"/>
<dbReference type="SMART" id="SM00355">
    <property type="entry name" value="ZnF_C2H2"/>
    <property type="match status" value="17"/>
</dbReference>
<dbReference type="InterPro" id="IPR036236">
    <property type="entry name" value="Znf_C2H2_sf"/>
</dbReference>
<dbReference type="GeneID" id="103508963"/>
<dbReference type="GO" id="GO:0000981">
    <property type="term" value="F:DNA-binding transcription factor activity, RNA polymerase II-specific"/>
    <property type="evidence" value="ECO:0007669"/>
    <property type="project" value="TreeGrafter"/>
</dbReference>
<protein>
    <submittedName>
        <fullName evidence="13">Zinc finger protein 665</fullName>
    </submittedName>
</protein>
<proteinExistence type="predicted"/>
<dbReference type="PROSITE" id="PS00028">
    <property type="entry name" value="ZINC_FINGER_C2H2_1"/>
    <property type="match status" value="10"/>
</dbReference>
<evidence type="ECO:0000256" key="2">
    <source>
        <dbReference type="ARBA" id="ARBA00022723"/>
    </source>
</evidence>
<evidence type="ECO:0000256" key="6">
    <source>
        <dbReference type="ARBA" id="ARBA00023015"/>
    </source>
</evidence>